<keyword evidence="2" id="KW-1185">Reference proteome</keyword>
<accession>A0A0L0WCJ6</accession>
<dbReference type="AlphaFoldDB" id="A0A0L0WCJ6"/>
<dbReference type="SUPFAM" id="SSF101307">
    <property type="entry name" value="YutG-like"/>
    <property type="match status" value="1"/>
</dbReference>
<evidence type="ECO:0000313" key="1">
    <source>
        <dbReference type="EMBL" id="KNF09135.1"/>
    </source>
</evidence>
<sequence>MLDFIIDLLKSRGITLDNINLLVSILKKEEYVPYRYNDDILKVLSVKEIQDLISLGVTLDIYCESNILPELIQDSISNDSLFSLDKSLALSVVNIFGPEAVINFSFLQKEKSSDIKSLLKEDKVNTFLDDILCVITSAVAIGLY</sequence>
<protein>
    <submittedName>
        <fullName evidence="1">Phosphatidylglycerophosphatase A</fullName>
    </submittedName>
</protein>
<dbReference type="Gene3D" id="1.10.3760.10">
    <property type="entry name" value="PgpA-like"/>
    <property type="match status" value="1"/>
</dbReference>
<reference evidence="2" key="1">
    <citation type="submission" date="2015-07" db="EMBL/GenBank/DDBJ databases">
        <title>Draft genome sequence of the purine-degrading Gottschalkia purinilyticum DSM 1384 (formerly Clostridium purinilyticum).</title>
        <authorList>
            <person name="Poehlein A."/>
            <person name="Schiel-Bengelsdorf B."/>
            <person name="Bengelsdorf F.R."/>
            <person name="Daniel R."/>
            <person name="Duerre P."/>
        </authorList>
    </citation>
    <scope>NUCLEOTIDE SEQUENCE [LARGE SCALE GENOMIC DNA]</scope>
    <source>
        <strain evidence="2">DSM 1384</strain>
    </source>
</reference>
<gene>
    <name evidence="1" type="ORF">CLPU_4c01810</name>
</gene>
<dbReference type="EMBL" id="LGSS01000004">
    <property type="protein sequence ID" value="KNF09135.1"/>
    <property type="molecule type" value="Genomic_DNA"/>
</dbReference>
<organism evidence="1 2">
    <name type="scientific">Gottschalkia purinilytica</name>
    <name type="common">Clostridium purinilyticum</name>
    <dbReference type="NCBI Taxonomy" id="1503"/>
    <lineage>
        <taxon>Bacteria</taxon>
        <taxon>Bacillati</taxon>
        <taxon>Bacillota</taxon>
        <taxon>Tissierellia</taxon>
        <taxon>Tissierellales</taxon>
        <taxon>Gottschalkiaceae</taxon>
        <taxon>Gottschalkia</taxon>
    </lineage>
</organism>
<dbReference type="RefSeq" id="WP_050354704.1">
    <property type="nucleotide sequence ID" value="NZ_LGSS01000004.1"/>
</dbReference>
<name>A0A0L0WCJ6_GOTPU</name>
<dbReference type="InterPro" id="IPR036681">
    <property type="entry name" value="PgpA-like_sf"/>
</dbReference>
<dbReference type="Proteomes" id="UP000037267">
    <property type="component" value="Unassembled WGS sequence"/>
</dbReference>
<proteinExistence type="predicted"/>
<dbReference type="GO" id="GO:0006629">
    <property type="term" value="P:lipid metabolic process"/>
    <property type="evidence" value="ECO:0007669"/>
    <property type="project" value="InterPro"/>
</dbReference>
<comment type="caution">
    <text evidence="1">The sequence shown here is derived from an EMBL/GenBank/DDBJ whole genome shotgun (WGS) entry which is preliminary data.</text>
</comment>
<evidence type="ECO:0000313" key="2">
    <source>
        <dbReference type="Proteomes" id="UP000037267"/>
    </source>
</evidence>
<dbReference type="OrthoDB" id="1952843at2"/>
<dbReference type="STRING" id="1503.CLPU_4c01810"/>
<dbReference type="GO" id="GO:0008962">
    <property type="term" value="F:phosphatidylglycerophosphatase activity"/>
    <property type="evidence" value="ECO:0007669"/>
    <property type="project" value="InterPro"/>
</dbReference>